<sequence length="499" mass="56825">MAAQHALAITEICREICLASYYGPNEHWSGHRRQFPTLVALARCNQAFFEPAIDLLWEKIERMDILLALIPSLCQYSRGFFMIDPDSPTDWTRFDIYACRIRAIDYSHYQSGYVNCRIYEEMLHYRPNGAPLLPSLRSVHWIHQEGRGITQEILDEIVPFLSPSVRSLSFGAGSAFLDAHDFPNFGDLGGPSCDYDVLPSLCPDLESLVLYYPLPSSSLEFLGRLHTLRSLEIQGKHLMSQEWHASLLALPALESLKIPSFFTQQFPNQVNAGFPSLQTLEVPQSDPPSIEKVLNLVPPQNIRHLEVTLFDDEWRNFAKFTQSLRRHSHSITQLHLIGDRYHLLPTRDERNEASLAVIEPLLDLRGLEDLELQFGWSGEGPHDDGDGYPFVSQHLANRMGVAWPLLRSATLYGSNLKFPLKSLAAFVSHCPHLKDISCYLAVESNLSEVVASTPPSSRSLTSLFVRVRRVMDTRELRLALQHLFPHCSVRTRTDDRRWP</sequence>
<name>A0A067PDV9_9AGAM</name>
<dbReference type="Proteomes" id="UP000027265">
    <property type="component" value="Unassembled WGS sequence"/>
</dbReference>
<evidence type="ECO:0000313" key="2">
    <source>
        <dbReference type="Proteomes" id="UP000027265"/>
    </source>
</evidence>
<organism evidence="1 2">
    <name type="scientific">Jaapia argillacea MUCL 33604</name>
    <dbReference type="NCBI Taxonomy" id="933084"/>
    <lineage>
        <taxon>Eukaryota</taxon>
        <taxon>Fungi</taxon>
        <taxon>Dikarya</taxon>
        <taxon>Basidiomycota</taxon>
        <taxon>Agaricomycotina</taxon>
        <taxon>Agaricomycetes</taxon>
        <taxon>Agaricomycetidae</taxon>
        <taxon>Jaapiales</taxon>
        <taxon>Jaapiaceae</taxon>
        <taxon>Jaapia</taxon>
    </lineage>
</organism>
<dbReference type="EMBL" id="KL197743">
    <property type="protein sequence ID" value="KDQ52010.1"/>
    <property type="molecule type" value="Genomic_DNA"/>
</dbReference>
<dbReference type="AlphaFoldDB" id="A0A067PDV9"/>
<evidence type="ECO:0008006" key="3">
    <source>
        <dbReference type="Google" id="ProtNLM"/>
    </source>
</evidence>
<dbReference type="STRING" id="933084.A0A067PDV9"/>
<dbReference type="OrthoDB" id="3133971at2759"/>
<proteinExistence type="predicted"/>
<dbReference type="InParanoid" id="A0A067PDV9"/>
<reference evidence="2" key="1">
    <citation type="journal article" date="2014" name="Proc. Natl. Acad. Sci. U.S.A.">
        <title>Extensive sampling of basidiomycete genomes demonstrates inadequacy of the white-rot/brown-rot paradigm for wood decay fungi.</title>
        <authorList>
            <person name="Riley R."/>
            <person name="Salamov A.A."/>
            <person name="Brown D.W."/>
            <person name="Nagy L.G."/>
            <person name="Floudas D."/>
            <person name="Held B.W."/>
            <person name="Levasseur A."/>
            <person name="Lombard V."/>
            <person name="Morin E."/>
            <person name="Otillar R."/>
            <person name="Lindquist E.A."/>
            <person name="Sun H."/>
            <person name="LaButti K.M."/>
            <person name="Schmutz J."/>
            <person name="Jabbour D."/>
            <person name="Luo H."/>
            <person name="Baker S.E."/>
            <person name="Pisabarro A.G."/>
            <person name="Walton J.D."/>
            <person name="Blanchette R.A."/>
            <person name="Henrissat B."/>
            <person name="Martin F."/>
            <person name="Cullen D."/>
            <person name="Hibbett D.S."/>
            <person name="Grigoriev I.V."/>
        </authorList>
    </citation>
    <scope>NUCLEOTIDE SEQUENCE [LARGE SCALE GENOMIC DNA]</scope>
    <source>
        <strain evidence="2">MUCL 33604</strain>
    </source>
</reference>
<evidence type="ECO:0000313" key="1">
    <source>
        <dbReference type="EMBL" id="KDQ52010.1"/>
    </source>
</evidence>
<dbReference type="InterPro" id="IPR032675">
    <property type="entry name" value="LRR_dom_sf"/>
</dbReference>
<accession>A0A067PDV9</accession>
<protein>
    <recommendedName>
        <fullName evidence="3">F-box domain-containing protein</fullName>
    </recommendedName>
</protein>
<dbReference type="Gene3D" id="3.80.10.10">
    <property type="entry name" value="Ribonuclease Inhibitor"/>
    <property type="match status" value="1"/>
</dbReference>
<gene>
    <name evidence="1" type="ORF">JAAARDRAFT_198661</name>
</gene>
<dbReference type="SUPFAM" id="SSF52047">
    <property type="entry name" value="RNI-like"/>
    <property type="match status" value="1"/>
</dbReference>
<dbReference type="HOGENOM" id="CLU_021164_3_0_1"/>
<keyword evidence="2" id="KW-1185">Reference proteome</keyword>